<feature type="transmembrane region" description="Helical" evidence="1">
    <location>
        <begin position="230"/>
        <end position="251"/>
    </location>
</feature>
<evidence type="ECO:0008006" key="4">
    <source>
        <dbReference type="Google" id="ProtNLM"/>
    </source>
</evidence>
<keyword evidence="1" id="KW-0472">Membrane</keyword>
<dbReference type="OrthoDB" id="3259067at2759"/>
<feature type="transmembrane region" description="Helical" evidence="1">
    <location>
        <begin position="140"/>
        <end position="164"/>
    </location>
</feature>
<feature type="transmembrane region" description="Helical" evidence="1">
    <location>
        <begin position="189"/>
        <end position="210"/>
    </location>
</feature>
<organism evidence="2 3">
    <name type="scientific">Rickenella mellea</name>
    <dbReference type="NCBI Taxonomy" id="50990"/>
    <lineage>
        <taxon>Eukaryota</taxon>
        <taxon>Fungi</taxon>
        <taxon>Dikarya</taxon>
        <taxon>Basidiomycota</taxon>
        <taxon>Agaricomycotina</taxon>
        <taxon>Agaricomycetes</taxon>
        <taxon>Hymenochaetales</taxon>
        <taxon>Rickenellaceae</taxon>
        <taxon>Rickenella</taxon>
    </lineage>
</organism>
<dbReference type="AlphaFoldDB" id="A0A4Y7QM47"/>
<dbReference type="Proteomes" id="UP000294933">
    <property type="component" value="Unassembled WGS sequence"/>
</dbReference>
<protein>
    <recommendedName>
        <fullName evidence="4">G-protein coupled receptors family 1 profile domain-containing protein</fullName>
    </recommendedName>
</protein>
<feature type="transmembrane region" description="Helical" evidence="1">
    <location>
        <begin position="98"/>
        <end position="120"/>
    </location>
</feature>
<accession>A0A4Y7QM47</accession>
<evidence type="ECO:0000256" key="1">
    <source>
        <dbReference type="SAM" id="Phobius"/>
    </source>
</evidence>
<name>A0A4Y7QM47_9AGAM</name>
<dbReference type="VEuPathDB" id="FungiDB:BD410DRAFT_834441"/>
<reference evidence="2 3" key="1">
    <citation type="submission" date="2018-06" db="EMBL/GenBank/DDBJ databases">
        <title>A transcriptomic atlas of mushroom development highlights an independent origin of complex multicellularity.</title>
        <authorList>
            <consortium name="DOE Joint Genome Institute"/>
            <person name="Krizsan K."/>
            <person name="Almasi E."/>
            <person name="Merenyi Z."/>
            <person name="Sahu N."/>
            <person name="Viragh M."/>
            <person name="Koszo T."/>
            <person name="Mondo S."/>
            <person name="Kiss B."/>
            <person name="Balint B."/>
            <person name="Kues U."/>
            <person name="Barry K."/>
            <person name="Hegedus J.C."/>
            <person name="Henrissat B."/>
            <person name="Johnson J."/>
            <person name="Lipzen A."/>
            <person name="Ohm R."/>
            <person name="Nagy I."/>
            <person name="Pangilinan J."/>
            <person name="Yan J."/>
            <person name="Xiong Y."/>
            <person name="Grigoriev I.V."/>
            <person name="Hibbett D.S."/>
            <person name="Nagy L.G."/>
        </authorList>
    </citation>
    <scope>NUCLEOTIDE SEQUENCE [LARGE SCALE GENOMIC DNA]</scope>
    <source>
        <strain evidence="2 3">SZMC22713</strain>
    </source>
</reference>
<gene>
    <name evidence="2" type="ORF">BD410DRAFT_834441</name>
</gene>
<keyword evidence="1" id="KW-1133">Transmembrane helix</keyword>
<feature type="transmembrane region" description="Helical" evidence="1">
    <location>
        <begin position="58"/>
        <end position="78"/>
    </location>
</feature>
<sequence length="304" mass="33095">MSNFDLSALELRQGSDDSAEGHRLLGVFLGLLIAGGVGNIVLLATAFLSSKVKRNVTWINFCIVWVIFCASYLILSFAGQQTGPPPSHGLCLLQAVMVYGAPPLATTATLALATQLWFTLHQSIGDSSTTQPHHVHRRNLVLVIVPYIIYVVFLVESLVIGLSVPDRVVRADSDVYCVVISGLPGKISAFYVLMAMLATVILEAFICRVIARNWFKFRGVQKKGASLGVVVRVVAFTTFGVGVVATSLVFLTHVSNVIPNIFLAAMPLAATLIFGTQMDIFQAWWIFRRTRNSSPPSDKLQMNA</sequence>
<dbReference type="STRING" id="50990.A0A4Y7QM47"/>
<evidence type="ECO:0000313" key="3">
    <source>
        <dbReference type="Proteomes" id="UP000294933"/>
    </source>
</evidence>
<keyword evidence="1" id="KW-0812">Transmembrane</keyword>
<feature type="transmembrane region" description="Helical" evidence="1">
    <location>
        <begin position="24"/>
        <end position="46"/>
    </location>
</feature>
<keyword evidence="3" id="KW-1185">Reference proteome</keyword>
<feature type="transmembrane region" description="Helical" evidence="1">
    <location>
        <begin position="257"/>
        <end position="281"/>
    </location>
</feature>
<proteinExistence type="predicted"/>
<dbReference type="EMBL" id="ML170157">
    <property type="protein sequence ID" value="TDL28318.1"/>
    <property type="molecule type" value="Genomic_DNA"/>
</dbReference>
<evidence type="ECO:0000313" key="2">
    <source>
        <dbReference type="EMBL" id="TDL28318.1"/>
    </source>
</evidence>